<keyword evidence="3" id="KW-1185">Reference proteome</keyword>
<dbReference type="KEGG" id="mshj:MSHI_09020"/>
<dbReference type="AlphaFoldDB" id="A0A7I7MLF2"/>
<reference evidence="2 3" key="1">
    <citation type="journal article" date="2019" name="Emerg. Microbes Infect.">
        <title>Comprehensive subspecies identification of 175 nontuberculous mycobacteria species based on 7547 genomic profiles.</title>
        <authorList>
            <person name="Matsumoto Y."/>
            <person name="Kinjo T."/>
            <person name="Motooka D."/>
            <person name="Nabeya D."/>
            <person name="Jung N."/>
            <person name="Uechi K."/>
            <person name="Horii T."/>
            <person name="Iida T."/>
            <person name="Fujita J."/>
            <person name="Nakamura S."/>
        </authorList>
    </citation>
    <scope>NUCLEOTIDE SEQUENCE [LARGE SCALE GENOMIC DNA]</scope>
    <source>
        <strain evidence="2 3">JCM 14233</strain>
    </source>
</reference>
<dbReference type="Proteomes" id="UP000467236">
    <property type="component" value="Chromosome"/>
</dbReference>
<sequence>MPRPPLHIRSFGAVCLAEACCSAGALDAMPTIPDGAVCRGLGRVCVAAAVTTITDASAAAPTDTRGHRHGDGDRVGPGNIGDVSPADDPIGSQGRGVRKADPFPHPPFNPCVRFSRTRLTDDLLNMVTLPSGSGWCHASGAGRAR</sequence>
<organism evidence="2 3">
    <name type="scientific">Mycobacterium shinjukuense</name>
    <dbReference type="NCBI Taxonomy" id="398694"/>
    <lineage>
        <taxon>Bacteria</taxon>
        <taxon>Bacillati</taxon>
        <taxon>Actinomycetota</taxon>
        <taxon>Actinomycetes</taxon>
        <taxon>Mycobacteriales</taxon>
        <taxon>Mycobacteriaceae</taxon>
        <taxon>Mycobacterium</taxon>
    </lineage>
</organism>
<name>A0A7I7MLF2_9MYCO</name>
<gene>
    <name evidence="2" type="ORF">MSHI_09020</name>
</gene>
<proteinExistence type="predicted"/>
<protein>
    <submittedName>
        <fullName evidence="2">Uncharacterized protein</fullName>
    </submittedName>
</protein>
<feature type="region of interest" description="Disordered" evidence="1">
    <location>
        <begin position="59"/>
        <end position="104"/>
    </location>
</feature>
<dbReference type="EMBL" id="AP022575">
    <property type="protein sequence ID" value="BBX72996.1"/>
    <property type="molecule type" value="Genomic_DNA"/>
</dbReference>
<evidence type="ECO:0000256" key="1">
    <source>
        <dbReference type="SAM" id="MobiDB-lite"/>
    </source>
</evidence>
<evidence type="ECO:0000313" key="3">
    <source>
        <dbReference type="Proteomes" id="UP000467236"/>
    </source>
</evidence>
<accession>A0A7I7MLF2</accession>
<evidence type="ECO:0000313" key="2">
    <source>
        <dbReference type="EMBL" id="BBX72996.1"/>
    </source>
</evidence>